<comment type="caution">
    <text evidence="2">The sequence shown here is derived from an EMBL/GenBank/DDBJ whole genome shotgun (WGS) entry which is preliminary data.</text>
</comment>
<accession>A0A652YPA6</accession>
<dbReference type="InterPro" id="IPR001509">
    <property type="entry name" value="Epimerase_deHydtase"/>
</dbReference>
<dbReference type="GO" id="GO:0004029">
    <property type="term" value="F:aldehyde dehydrogenase (NAD+) activity"/>
    <property type="evidence" value="ECO:0007669"/>
    <property type="project" value="TreeGrafter"/>
</dbReference>
<protein>
    <submittedName>
        <fullName evidence="2">Nucleoside-diphosphate-sugar epimerase</fullName>
    </submittedName>
</protein>
<evidence type="ECO:0000259" key="1">
    <source>
        <dbReference type="Pfam" id="PF01370"/>
    </source>
</evidence>
<evidence type="ECO:0000313" key="2">
    <source>
        <dbReference type="EMBL" id="TYQ03680.1"/>
    </source>
</evidence>
<gene>
    <name evidence="2" type="ORF">FNL38_10445</name>
</gene>
<sequence>MSNLEIVTGAGPVGSTVALQLAEQGIDVRLLTRSGSGPQHPRIERRRVDVSDRDALRAAADGATAIYHCIHAAYNAADWERELPAAEKVILDVAASLNAVVVFPESLYAYNSDTVMTESDPRNVTGGKRGVRAMLLRAREASATPTVSVVASDFFGPYVRTAHAGERMAPKVMAGKKIRVIGSADQPHSFTYVPDLAAAMIAAAHNPELWNSVLHAPTGPALTQRTIAEAFADAAGAPAAKVGVLPAWVLDTVGKVHTDTRELAEMNYQFTKPFVMDSTASEALLGLSPTPLDQAARETVGWWRAEQARTAAA</sequence>
<reference evidence="2" key="1">
    <citation type="submission" date="2019-07" db="EMBL/GenBank/DDBJ databases">
        <title>Genomic Encyclopedia of Type Strains, Phase IV (KMG-IV): sequencing the most valuable type-strain genomes for metagenomic binning, comparative biology and taxonomic classification.</title>
        <authorList>
            <person name="Goeker M."/>
        </authorList>
    </citation>
    <scope>NUCLEOTIDE SEQUENCE</scope>
    <source>
        <strain evidence="2">DSM 44596</strain>
    </source>
</reference>
<feature type="domain" description="NAD-dependent epimerase/dehydratase" evidence="1">
    <location>
        <begin position="6"/>
        <end position="208"/>
    </location>
</feature>
<proteinExistence type="predicted"/>
<dbReference type="InterPro" id="IPR036291">
    <property type="entry name" value="NAD(P)-bd_dom_sf"/>
</dbReference>
<dbReference type="SUPFAM" id="SSF51735">
    <property type="entry name" value="NAD(P)-binding Rossmann-fold domains"/>
    <property type="match status" value="1"/>
</dbReference>
<organism evidence="2">
    <name type="scientific">Nocardia globerula</name>
    <dbReference type="NCBI Taxonomy" id="1818"/>
    <lineage>
        <taxon>Bacteria</taxon>
        <taxon>Bacillati</taxon>
        <taxon>Actinomycetota</taxon>
        <taxon>Actinomycetes</taxon>
        <taxon>Mycobacteriales</taxon>
        <taxon>Nocardiaceae</taxon>
        <taxon>Nocardia</taxon>
    </lineage>
</organism>
<name>A0A652YPA6_NOCGL</name>
<dbReference type="Pfam" id="PF01370">
    <property type="entry name" value="Epimerase"/>
    <property type="match status" value="1"/>
</dbReference>
<dbReference type="Gene3D" id="3.40.50.720">
    <property type="entry name" value="NAD(P)-binding Rossmann-like Domain"/>
    <property type="match status" value="1"/>
</dbReference>
<dbReference type="AlphaFoldDB" id="A0A652YPA6"/>
<dbReference type="InterPro" id="IPR051783">
    <property type="entry name" value="NAD(P)-dependent_oxidoreduct"/>
</dbReference>
<dbReference type="GO" id="GO:0005737">
    <property type="term" value="C:cytoplasm"/>
    <property type="evidence" value="ECO:0007669"/>
    <property type="project" value="TreeGrafter"/>
</dbReference>
<dbReference type="EMBL" id="VNIQ01000004">
    <property type="protein sequence ID" value="TYQ03680.1"/>
    <property type="molecule type" value="Genomic_DNA"/>
</dbReference>
<dbReference type="PANTHER" id="PTHR48079:SF6">
    <property type="entry name" value="NAD(P)-BINDING DOMAIN-CONTAINING PROTEIN-RELATED"/>
    <property type="match status" value="1"/>
</dbReference>
<dbReference type="PANTHER" id="PTHR48079">
    <property type="entry name" value="PROTEIN YEEZ"/>
    <property type="match status" value="1"/>
</dbReference>